<sequence length="57" mass="6609">MESYYTNNFHVLFHKDIGFANHFTLGDLDGMLPYEREIYMMLMNQKLEAAAKTSSSS</sequence>
<reference evidence="1 2" key="1">
    <citation type="submission" date="2016-03" db="EMBL/GenBank/DDBJ databases">
        <title>Characterisation of pf16 and phiPMW: Two novel phages infecting Pseudomonas putida PpG1.</title>
        <authorList>
            <person name="Magill D.J."/>
            <person name="Krylov V.N."/>
            <person name="Shaburova O.V."/>
            <person name="Allen C.C.R."/>
            <person name="McGrath J.W."/>
            <person name="Quinn J.P."/>
            <person name="Kulakov L.A."/>
        </authorList>
    </citation>
    <scope>NUCLEOTIDE SEQUENCE [LARGE SCALE GENOMIC DNA]</scope>
</reference>
<evidence type="ECO:0000313" key="2">
    <source>
        <dbReference type="Proteomes" id="UP000225821"/>
    </source>
</evidence>
<dbReference type="Proteomes" id="UP000225821">
    <property type="component" value="Segment"/>
</dbReference>
<name>A0A1S5R638_9CAUD</name>
<proteinExistence type="predicted"/>
<protein>
    <submittedName>
        <fullName evidence="1">Uncharacterized protein</fullName>
    </submittedName>
</protein>
<evidence type="ECO:0000313" key="1">
    <source>
        <dbReference type="EMBL" id="AND75080.1"/>
    </source>
</evidence>
<dbReference type="EMBL" id="KU873925">
    <property type="protein sequence ID" value="AND75080.1"/>
    <property type="molecule type" value="Genomic_DNA"/>
</dbReference>
<organism evidence="1 2">
    <name type="scientific">Pseudomonas phage pf16</name>
    <dbReference type="NCBI Taxonomy" id="1815630"/>
    <lineage>
        <taxon>Viruses</taxon>
        <taxon>Duplodnaviria</taxon>
        <taxon>Heunggongvirae</taxon>
        <taxon>Uroviricota</taxon>
        <taxon>Caudoviricetes</taxon>
        <taxon>Chakrabartyvirus</taxon>
        <taxon>Chakrabartyvirus pf16</taxon>
    </lineage>
</organism>
<keyword evidence="2" id="KW-1185">Reference proteome</keyword>
<gene>
    <name evidence="1" type="ORF">pf16_157</name>
</gene>
<accession>A0A1S5R638</accession>